<proteinExistence type="predicted"/>
<feature type="chain" id="PRO_5046403762" evidence="1">
    <location>
        <begin position="32"/>
        <end position="134"/>
    </location>
</feature>
<evidence type="ECO:0000313" key="2">
    <source>
        <dbReference type="EMBL" id="NMG22727.1"/>
    </source>
</evidence>
<feature type="signal peptide" evidence="1">
    <location>
        <begin position="1"/>
        <end position="31"/>
    </location>
</feature>
<protein>
    <submittedName>
        <fullName evidence="2">Uncharacterized protein</fullName>
    </submittedName>
</protein>
<dbReference type="EMBL" id="QMEB01000302">
    <property type="protein sequence ID" value="NMG22727.1"/>
    <property type="molecule type" value="Genomic_DNA"/>
</dbReference>
<dbReference type="RefSeq" id="WP_169157911.1">
    <property type="nucleotide sequence ID" value="NZ_CAWPJE010000306.1"/>
</dbReference>
<evidence type="ECO:0000256" key="1">
    <source>
        <dbReference type="SAM" id="SignalP"/>
    </source>
</evidence>
<dbReference type="Proteomes" id="UP000718564">
    <property type="component" value="Unassembled WGS sequence"/>
</dbReference>
<keyword evidence="1" id="KW-0732">Signal</keyword>
<accession>A0ABX1PH69</accession>
<sequence length="134" mass="15029">MELRPYFWHRFIFSVVGVCSLSLPFAQSVQATPAQEVRNFCRKQESIFVAAETKNFWVSICGSESPLTYVGVNKKTGKAVRLPLSVNGRDSKGEYFEAVSGDYTYILAESTKGKNLTVAKGSREILREPVIRGW</sequence>
<comment type="caution">
    <text evidence="2">The sequence shown here is derived from an EMBL/GenBank/DDBJ whole genome shotgun (WGS) entry which is preliminary data.</text>
</comment>
<reference evidence="2 3" key="1">
    <citation type="submission" date="2018-06" db="EMBL/GenBank/DDBJ databases">
        <title>Comparative genomics of Brasilonema spp. strains.</title>
        <authorList>
            <person name="Alvarenga D.O."/>
            <person name="Fiore M.F."/>
            <person name="Varani A.M."/>
        </authorList>
    </citation>
    <scope>NUCLEOTIDE SEQUENCE [LARGE SCALE GENOMIC DNA]</scope>
    <source>
        <strain evidence="2 3">SPC951</strain>
    </source>
</reference>
<gene>
    <name evidence="2" type="ORF">DP116_26095</name>
</gene>
<evidence type="ECO:0000313" key="3">
    <source>
        <dbReference type="Proteomes" id="UP000718564"/>
    </source>
</evidence>
<keyword evidence="3" id="KW-1185">Reference proteome</keyword>
<name>A0ABX1PH69_9CYAN</name>
<organism evidence="2 3">
    <name type="scientific">Brasilonema bromeliae SPC951</name>
    <dbReference type="NCBI Taxonomy" id="385972"/>
    <lineage>
        <taxon>Bacteria</taxon>
        <taxon>Bacillati</taxon>
        <taxon>Cyanobacteriota</taxon>
        <taxon>Cyanophyceae</taxon>
        <taxon>Nostocales</taxon>
        <taxon>Scytonemataceae</taxon>
        <taxon>Brasilonema</taxon>
        <taxon>Bromeliae group (in: Brasilonema)</taxon>
    </lineage>
</organism>